<dbReference type="InterPro" id="IPR020846">
    <property type="entry name" value="MFS_dom"/>
</dbReference>
<dbReference type="Proteomes" id="UP001209878">
    <property type="component" value="Unassembled WGS sequence"/>
</dbReference>
<dbReference type="InterPro" id="IPR050327">
    <property type="entry name" value="Proton-linked_MCT"/>
</dbReference>
<sequence length="145" mass="16075">MAMTYFMSPIAGILIDRIGIQLTALMGSITMTVGMISSAYVPSIDYLYFTLGILFGTGTSLVYNPAIVILGQYFDKRMGIVNGIVCLGTSPATMFLPIILPKVRDGSVVYFPFRQMFGILSLFRREPLSVYLILIVIIIVRNLYV</sequence>
<gene>
    <name evidence="4" type="ORF">NP493_18g08011</name>
</gene>
<comment type="subcellular location">
    <subcellularLocation>
        <location evidence="1">Membrane</location>
        <topology evidence="1">Multi-pass membrane protein</topology>
    </subcellularLocation>
</comment>
<comment type="caution">
    <text evidence="4">The sequence shown here is derived from an EMBL/GenBank/DDBJ whole genome shotgun (WGS) entry which is preliminary data.</text>
</comment>
<evidence type="ECO:0000256" key="2">
    <source>
        <dbReference type="SAM" id="Phobius"/>
    </source>
</evidence>
<keyword evidence="2" id="KW-1133">Transmembrane helix</keyword>
<dbReference type="InterPro" id="IPR036259">
    <property type="entry name" value="MFS_trans_sf"/>
</dbReference>
<keyword evidence="5" id="KW-1185">Reference proteome</keyword>
<keyword evidence="2" id="KW-0812">Transmembrane</keyword>
<evidence type="ECO:0000313" key="5">
    <source>
        <dbReference type="Proteomes" id="UP001209878"/>
    </source>
</evidence>
<reference evidence="4" key="1">
    <citation type="journal article" date="2023" name="Mol. Biol. Evol.">
        <title>Third-Generation Sequencing Reveals the Adaptive Role of the Epigenome in Three Deep-Sea Polychaetes.</title>
        <authorList>
            <person name="Perez M."/>
            <person name="Aroh O."/>
            <person name="Sun Y."/>
            <person name="Lan Y."/>
            <person name="Juniper S.K."/>
            <person name="Young C.R."/>
            <person name="Angers B."/>
            <person name="Qian P.Y."/>
        </authorList>
    </citation>
    <scope>NUCLEOTIDE SEQUENCE</scope>
    <source>
        <strain evidence="4">R07B-5</strain>
    </source>
</reference>
<feature type="domain" description="Major facilitator superfamily (MFS) profile" evidence="3">
    <location>
        <begin position="1"/>
        <end position="145"/>
    </location>
</feature>
<feature type="transmembrane region" description="Helical" evidence="2">
    <location>
        <begin position="20"/>
        <end position="40"/>
    </location>
</feature>
<dbReference type="AlphaFoldDB" id="A0AAD9PE82"/>
<keyword evidence="2" id="KW-0472">Membrane</keyword>
<feature type="transmembrane region" description="Helical" evidence="2">
    <location>
        <begin position="128"/>
        <end position="144"/>
    </location>
</feature>
<dbReference type="PROSITE" id="PS50850">
    <property type="entry name" value="MFS"/>
    <property type="match status" value="1"/>
</dbReference>
<protein>
    <recommendedName>
        <fullName evidence="3">Major facilitator superfamily (MFS) profile domain-containing protein</fullName>
    </recommendedName>
</protein>
<dbReference type="EMBL" id="JAODUO010000018">
    <property type="protein sequence ID" value="KAK2193035.1"/>
    <property type="molecule type" value="Genomic_DNA"/>
</dbReference>
<feature type="transmembrane region" description="Helical" evidence="2">
    <location>
        <begin position="80"/>
        <end position="100"/>
    </location>
</feature>
<dbReference type="GO" id="GO:0016020">
    <property type="term" value="C:membrane"/>
    <property type="evidence" value="ECO:0007669"/>
    <property type="project" value="UniProtKB-SubCell"/>
</dbReference>
<evidence type="ECO:0000313" key="4">
    <source>
        <dbReference type="EMBL" id="KAK2193035.1"/>
    </source>
</evidence>
<evidence type="ECO:0000256" key="1">
    <source>
        <dbReference type="ARBA" id="ARBA00004141"/>
    </source>
</evidence>
<evidence type="ECO:0000259" key="3">
    <source>
        <dbReference type="PROSITE" id="PS50850"/>
    </source>
</evidence>
<feature type="transmembrane region" description="Helical" evidence="2">
    <location>
        <begin position="46"/>
        <end position="68"/>
    </location>
</feature>
<dbReference type="SUPFAM" id="SSF103473">
    <property type="entry name" value="MFS general substrate transporter"/>
    <property type="match status" value="1"/>
</dbReference>
<dbReference type="GO" id="GO:0022857">
    <property type="term" value="F:transmembrane transporter activity"/>
    <property type="evidence" value="ECO:0007669"/>
    <property type="project" value="InterPro"/>
</dbReference>
<organism evidence="4 5">
    <name type="scientific">Ridgeia piscesae</name>
    <name type="common">Tubeworm</name>
    <dbReference type="NCBI Taxonomy" id="27915"/>
    <lineage>
        <taxon>Eukaryota</taxon>
        <taxon>Metazoa</taxon>
        <taxon>Spiralia</taxon>
        <taxon>Lophotrochozoa</taxon>
        <taxon>Annelida</taxon>
        <taxon>Polychaeta</taxon>
        <taxon>Sedentaria</taxon>
        <taxon>Canalipalpata</taxon>
        <taxon>Sabellida</taxon>
        <taxon>Siboglinidae</taxon>
        <taxon>Ridgeia</taxon>
    </lineage>
</organism>
<dbReference type="Gene3D" id="1.20.1250.20">
    <property type="entry name" value="MFS general substrate transporter like domains"/>
    <property type="match status" value="1"/>
</dbReference>
<dbReference type="PANTHER" id="PTHR11360:SF251">
    <property type="entry name" value="MAJOR FACILITATOR SUPERFAMILY (MFS) PROFILE DOMAIN-CONTAINING PROTEIN"/>
    <property type="match status" value="1"/>
</dbReference>
<dbReference type="PANTHER" id="PTHR11360">
    <property type="entry name" value="MONOCARBOXYLATE TRANSPORTER"/>
    <property type="match status" value="1"/>
</dbReference>
<proteinExistence type="predicted"/>
<accession>A0AAD9PE82</accession>
<name>A0AAD9PE82_RIDPI</name>